<evidence type="ECO:0000256" key="1">
    <source>
        <dbReference type="SAM" id="MobiDB-lite"/>
    </source>
</evidence>
<dbReference type="InParanoid" id="W0RG84"/>
<dbReference type="AlphaFoldDB" id="W0RG84"/>
<reference evidence="2 3" key="1">
    <citation type="journal article" date="2014" name="Genome Announc.">
        <title>Genome Sequence and Methylome of Soil Bacterium Gemmatirosa kalamazoonensis KBS708T, a Member of the Rarely Cultivated Gemmatimonadetes Phylum.</title>
        <authorList>
            <person name="Debruyn J.M."/>
            <person name="Radosevich M."/>
            <person name="Wommack K.E."/>
            <person name="Polson S.W."/>
            <person name="Hauser L.J."/>
            <person name="Fawaz M.N."/>
            <person name="Korlach J."/>
            <person name="Tsai Y.C."/>
        </authorList>
    </citation>
    <scope>NUCLEOTIDE SEQUENCE [LARGE SCALE GENOMIC DNA]</scope>
    <source>
        <strain evidence="2 3">KBS708</strain>
    </source>
</reference>
<keyword evidence="3" id="KW-1185">Reference proteome</keyword>
<name>W0RG84_9BACT</name>
<dbReference type="STRING" id="861299.J421_1910"/>
<dbReference type="HOGENOM" id="CLU_3025799_0_0_0"/>
<protein>
    <submittedName>
        <fullName evidence="2">Uncharacterized protein</fullName>
    </submittedName>
</protein>
<evidence type="ECO:0000313" key="3">
    <source>
        <dbReference type="Proteomes" id="UP000019151"/>
    </source>
</evidence>
<dbReference type="Proteomes" id="UP000019151">
    <property type="component" value="Chromosome"/>
</dbReference>
<proteinExistence type="predicted"/>
<sequence>MPRKPNYQFEKRQKELDRKVRKEEKLRRRQERTADTDELQEQPAEPADAERPIES</sequence>
<evidence type="ECO:0000313" key="2">
    <source>
        <dbReference type="EMBL" id="AHG89447.1"/>
    </source>
</evidence>
<dbReference type="PATRIC" id="fig|861299.3.peg.1943"/>
<feature type="compositionally biased region" description="Basic and acidic residues" evidence="1">
    <location>
        <begin position="9"/>
        <end position="35"/>
    </location>
</feature>
<organism evidence="2 3">
    <name type="scientific">Gemmatirosa kalamazoonensis</name>
    <dbReference type="NCBI Taxonomy" id="861299"/>
    <lineage>
        <taxon>Bacteria</taxon>
        <taxon>Pseudomonadati</taxon>
        <taxon>Gemmatimonadota</taxon>
        <taxon>Gemmatimonadia</taxon>
        <taxon>Gemmatimonadales</taxon>
        <taxon>Gemmatimonadaceae</taxon>
        <taxon>Gemmatirosa</taxon>
    </lineage>
</organism>
<dbReference type="KEGG" id="gba:J421_1910"/>
<dbReference type="RefSeq" id="WP_169738639.1">
    <property type="nucleotide sequence ID" value="NZ_CP007128.1"/>
</dbReference>
<feature type="region of interest" description="Disordered" evidence="1">
    <location>
        <begin position="1"/>
        <end position="55"/>
    </location>
</feature>
<dbReference type="EMBL" id="CP007128">
    <property type="protein sequence ID" value="AHG89447.1"/>
    <property type="molecule type" value="Genomic_DNA"/>
</dbReference>
<accession>W0RG84</accession>
<gene>
    <name evidence="2" type="ORF">J421_1910</name>
</gene>